<dbReference type="Proteomes" id="UP000018208">
    <property type="component" value="Unassembled WGS sequence"/>
</dbReference>
<gene>
    <name evidence="2" type="ORF">SS50377_25767</name>
</gene>
<evidence type="ECO:0000313" key="2">
    <source>
        <dbReference type="EMBL" id="KAH0571578.1"/>
    </source>
</evidence>
<proteinExistence type="predicted"/>
<evidence type="ECO:0000256" key="1">
    <source>
        <dbReference type="SAM" id="MobiDB-lite"/>
    </source>
</evidence>
<protein>
    <submittedName>
        <fullName evidence="2">Uncharacterized protein</fullName>
    </submittedName>
</protein>
<reference evidence="2 3" key="1">
    <citation type="journal article" date="2014" name="PLoS Genet.">
        <title>The Genome of Spironucleus salmonicida Highlights a Fish Pathogen Adapted to Fluctuating Environments.</title>
        <authorList>
            <person name="Xu F."/>
            <person name="Jerlstrom-Hultqvist J."/>
            <person name="Einarsson E."/>
            <person name="Astvaldsson A."/>
            <person name="Svard S.G."/>
            <person name="Andersson J.O."/>
        </authorList>
    </citation>
    <scope>NUCLEOTIDE SEQUENCE [LARGE SCALE GENOMIC DNA]</scope>
    <source>
        <strain evidence="2 3">ATCC 50377</strain>
    </source>
</reference>
<dbReference type="EMBL" id="AUWU02000006">
    <property type="protein sequence ID" value="KAH0571578.1"/>
    <property type="molecule type" value="Genomic_DNA"/>
</dbReference>
<feature type="compositionally biased region" description="Polar residues" evidence="1">
    <location>
        <begin position="62"/>
        <end position="80"/>
    </location>
</feature>
<dbReference type="GeneID" id="94299790"/>
<accession>A0A9P8LNV5</accession>
<keyword evidence="3" id="KW-1185">Reference proteome</keyword>
<evidence type="ECO:0000313" key="3">
    <source>
        <dbReference type="Proteomes" id="UP000018208"/>
    </source>
</evidence>
<name>A0A9P8LNV5_9EUKA</name>
<dbReference type="KEGG" id="ssao:94299790"/>
<feature type="region of interest" description="Disordered" evidence="1">
    <location>
        <begin position="59"/>
        <end position="94"/>
    </location>
</feature>
<dbReference type="RefSeq" id="XP_067762351.1">
    <property type="nucleotide sequence ID" value="XM_067909595.1"/>
</dbReference>
<sequence length="128" mass="15005">MQQYHLKTARFNQNIYQQDTDKLIIFDAISSDDELLVLRQNKQTPSKKLTYLQQLVIKSHTEPNSRQPSQQLKTTNTAPIQSFKPPPEQSPYFNITYKNLGKTRQLAQLYVTKIVRQQDKKLRSPSKQ</sequence>
<organism evidence="2 3">
    <name type="scientific">Spironucleus salmonicida</name>
    <dbReference type="NCBI Taxonomy" id="348837"/>
    <lineage>
        <taxon>Eukaryota</taxon>
        <taxon>Metamonada</taxon>
        <taxon>Diplomonadida</taxon>
        <taxon>Hexamitidae</taxon>
        <taxon>Hexamitinae</taxon>
        <taxon>Spironucleus</taxon>
    </lineage>
</organism>
<comment type="caution">
    <text evidence="2">The sequence shown here is derived from an EMBL/GenBank/DDBJ whole genome shotgun (WGS) entry which is preliminary data.</text>
</comment>
<dbReference type="AlphaFoldDB" id="A0A9P8LNV5"/>